<keyword evidence="5" id="KW-1185">Reference proteome</keyword>
<reference evidence="4 5" key="1">
    <citation type="submission" date="2015-12" db="EMBL/GenBank/DDBJ databases">
        <title>The genome of Folsomia candida.</title>
        <authorList>
            <person name="Faddeeva A."/>
            <person name="Derks M.F."/>
            <person name="Anvar Y."/>
            <person name="Smit S."/>
            <person name="Van Straalen N."/>
            <person name="Roelofs D."/>
        </authorList>
    </citation>
    <scope>NUCLEOTIDE SEQUENCE [LARGE SCALE GENOMIC DNA]</scope>
    <source>
        <strain evidence="4 5">VU population</strain>
        <tissue evidence="4">Whole body</tissue>
    </source>
</reference>
<dbReference type="SUPFAM" id="SSF51445">
    <property type="entry name" value="(Trans)glycosidases"/>
    <property type="match status" value="1"/>
</dbReference>
<dbReference type="OMA" id="TYINNIR"/>
<gene>
    <name evidence="4" type="ORF">Fcan01_20424</name>
</gene>
<comment type="caution">
    <text evidence="4">The sequence shown here is derived from an EMBL/GenBank/DDBJ whole genome shotgun (WGS) entry which is preliminary data.</text>
</comment>
<dbReference type="EMBL" id="LNIX01000019">
    <property type="protein sequence ID" value="OXA44286.1"/>
    <property type="molecule type" value="Genomic_DNA"/>
</dbReference>
<feature type="region of interest" description="Disordered" evidence="1">
    <location>
        <begin position="320"/>
        <end position="352"/>
    </location>
</feature>
<proteinExistence type="predicted"/>
<sequence>MASRKLLMGVVTALVLLQGGESRRLSPRASGPGFAPYFDVTLDRPNLYEYMQLTGQKDFTLAFALGGSQGCYPMWGAQLNIDDPAVLDPIKQVMAAGGQMVIATGGAVGPYLEHVCSTSEALATAYKVALDVVGTTHLDIDIEAPINNDLVNRALAQVQRERPSTTVSYTVMIQGEDYGMTPELGVNVLINAKANGVRVDLVNAMTMEFPGTSPEWGDSVINATKATLRQMAAIWPEKSEVELKEMVGVTPMIGRNFNGKVFETRHGRQLVEWGNSEKIAHLSFWSIGRDNGDCPDGTLSPYCSGTTQGPQEFTSIFKGFNPGPPVPTTTRDPTAPPPTTTRPPSTTPPNRECTHEGIDGIKCETTFWTCIIQDGQLVKIEMRCAIGLVYDPTILACNYPEAIGC</sequence>
<feature type="signal peptide" evidence="2">
    <location>
        <begin position="1"/>
        <end position="22"/>
    </location>
</feature>
<dbReference type="InterPro" id="IPR002557">
    <property type="entry name" value="Chitin-bd_dom"/>
</dbReference>
<dbReference type="PROSITE" id="PS50940">
    <property type="entry name" value="CHIT_BIND_II"/>
    <property type="match status" value="1"/>
</dbReference>
<dbReference type="InterPro" id="IPR017853">
    <property type="entry name" value="GH"/>
</dbReference>
<dbReference type="Pfam" id="PF01607">
    <property type="entry name" value="CBM_14"/>
    <property type="match status" value="1"/>
</dbReference>
<evidence type="ECO:0000259" key="3">
    <source>
        <dbReference type="PROSITE" id="PS50940"/>
    </source>
</evidence>
<dbReference type="InterPro" id="IPR052750">
    <property type="entry name" value="GH18_Chitinase"/>
</dbReference>
<dbReference type="PANTHER" id="PTHR42976">
    <property type="entry name" value="BIFUNCTIONAL CHITINASE/LYSOZYME-RELATED"/>
    <property type="match status" value="1"/>
</dbReference>
<dbReference type="PANTHER" id="PTHR42976:SF1">
    <property type="entry name" value="GH18 DOMAIN-CONTAINING PROTEIN-RELATED"/>
    <property type="match status" value="1"/>
</dbReference>
<name>A0A226DJB7_FOLCA</name>
<evidence type="ECO:0000313" key="4">
    <source>
        <dbReference type="EMBL" id="OXA44286.1"/>
    </source>
</evidence>
<dbReference type="SUPFAM" id="SSF57625">
    <property type="entry name" value="Invertebrate chitin-binding proteins"/>
    <property type="match status" value="1"/>
</dbReference>
<protein>
    <submittedName>
        <fullName evidence="4">Putative bifunctional chitinase/lysozyme</fullName>
    </submittedName>
</protein>
<dbReference type="AlphaFoldDB" id="A0A226DJB7"/>
<dbReference type="GO" id="GO:0005576">
    <property type="term" value="C:extracellular region"/>
    <property type="evidence" value="ECO:0007669"/>
    <property type="project" value="InterPro"/>
</dbReference>
<dbReference type="InterPro" id="IPR036508">
    <property type="entry name" value="Chitin-bd_dom_sf"/>
</dbReference>
<feature type="compositionally biased region" description="Pro residues" evidence="1">
    <location>
        <begin position="334"/>
        <end position="347"/>
    </location>
</feature>
<evidence type="ECO:0000256" key="1">
    <source>
        <dbReference type="SAM" id="MobiDB-lite"/>
    </source>
</evidence>
<dbReference type="GO" id="GO:0008061">
    <property type="term" value="F:chitin binding"/>
    <property type="evidence" value="ECO:0007669"/>
    <property type="project" value="InterPro"/>
</dbReference>
<dbReference type="CDD" id="cd06543">
    <property type="entry name" value="GH18_PF-ChiA-like"/>
    <property type="match status" value="1"/>
</dbReference>
<keyword evidence="2" id="KW-0732">Signal</keyword>
<accession>A0A226DJB7</accession>
<evidence type="ECO:0000313" key="5">
    <source>
        <dbReference type="Proteomes" id="UP000198287"/>
    </source>
</evidence>
<feature type="domain" description="Chitin-binding type-2" evidence="3">
    <location>
        <begin position="350"/>
        <end position="405"/>
    </location>
</feature>
<dbReference type="Gene3D" id="2.170.140.10">
    <property type="entry name" value="Chitin binding domain"/>
    <property type="match status" value="1"/>
</dbReference>
<dbReference type="Proteomes" id="UP000198287">
    <property type="component" value="Unassembled WGS sequence"/>
</dbReference>
<evidence type="ECO:0000256" key="2">
    <source>
        <dbReference type="SAM" id="SignalP"/>
    </source>
</evidence>
<organism evidence="4 5">
    <name type="scientific">Folsomia candida</name>
    <name type="common">Springtail</name>
    <dbReference type="NCBI Taxonomy" id="158441"/>
    <lineage>
        <taxon>Eukaryota</taxon>
        <taxon>Metazoa</taxon>
        <taxon>Ecdysozoa</taxon>
        <taxon>Arthropoda</taxon>
        <taxon>Hexapoda</taxon>
        <taxon>Collembola</taxon>
        <taxon>Entomobryomorpha</taxon>
        <taxon>Isotomoidea</taxon>
        <taxon>Isotomidae</taxon>
        <taxon>Proisotominae</taxon>
        <taxon>Folsomia</taxon>
    </lineage>
</organism>
<dbReference type="Gene3D" id="3.20.20.80">
    <property type="entry name" value="Glycosidases"/>
    <property type="match status" value="1"/>
</dbReference>
<feature type="chain" id="PRO_5013347846" evidence="2">
    <location>
        <begin position="23"/>
        <end position="405"/>
    </location>
</feature>
<dbReference type="OrthoDB" id="8248922at2759"/>